<keyword evidence="1" id="KW-0472">Membrane</keyword>
<feature type="signal peptide" evidence="2">
    <location>
        <begin position="1"/>
        <end position="23"/>
    </location>
</feature>
<dbReference type="OrthoDB" id="3638602at2"/>
<reference evidence="3 4" key="1">
    <citation type="submission" date="2017-04" db="EMBL/GenBank/DDBJ databases">
        <authorList>
            <person name="Afonso C.L."/>
            <person name="Miller P.J."/>
            <person name="Scott M.A."/>
            <person name="Spackman E."/>
            <person name="Goraichik I."/>
            <person name="Dimitrov K.M."/>
            <person name="Suarez D.L."/>
            <person name="Swayne D.E."/>
        </authorList>
    </citation>
    <scope>NUCLEOTIDE SEQUENCE [LARGE SCALE GENOMIC DNA]</scope>
    <source>
        <strain evidence="3 4">DSM 43828</strain>
    </source>
</reference>
<feature type="transmembrane region" description="Helical" evidence="1">
    <location>
        <begin position="60"/>
        <end position="79"/>
    </location>
</feature>
<dbReference type="RefSeq" id="WP_143446287.1">
    <property type="nucleotide sequence ID" value="NZ_FWXV01000002.1"/>
</dbReference>
<evidence type="ECO:0000256" key="1">
    <source>
        <dbReference type="SAM" id="Phobius"/>
    </source>
</evidence>
<evidence type="ECO:0000313" key="3">
    <source>
        <dbReference type="EMBL" id="SMC86321.1"/>
    </source>
</evidence>
<evidence type="ECO:0000256" key="2">
    <source>
        <dbReference type="SAM" id="SignalP"/>
    </source>
</evidence>
<keyword evidence="1" id="KW-0812">Transmembrane</keyword>
<dbReference type="AlphaFoldDB" id="A0A1Y5XCR3"/>
<name>A0A1Y5XCR3_KIBAR</name>
<evidence type="ECO:0000313" key="4">
    <source>
        <dbReference type="Proteomes" id="UP000192674"/>
    </source>
</evidence>
<dbReference type="EMBL" id="FWXV01000002">
    <property type="protein sequence ID" value="SMC86321.1"/>
    <property type="molecule type" value="Genomic_DNA"/>
</dbReference>
<dbReference type="Proteomes" id="UP000192674">
    <property type="component" value="Unassembled WGS sequence"/>
</dbReference>
<keyword evidence="2" id="KW-0732">Signal</keyword>
<sequence length="88" mass="9063">MMRAVVACVLVVLFSLPVGVATAAPAQLAPYAQQTATAPPGPSIAPQPTAEEAASSRQRLVIGIAAVLLLGIVIVGHRARRKRAKKKA</sequence>
<accession>A0A1Y5XCR3</accession>
<organism evidence="3 4">
    <name type="scientific">Kibdelosporangium aridum</name>
    <dbReference type="NCBI Taxonomy" id="2030"/>
    <lineage>
        <taxon>Bacteria</taxon>
        <taxon>Bacillati</taxon>
        <taxon>Actinomycetota</taxon>
        <taxon>Actinomycetes</taxon>
        <taxon>Pseudonocardiales</taxon>
        <taxon>Pseudonocardiaceae</taxon>
        <taxon>Kibdelosporangium</taxon>
    </lineage>
</organism>
<feature type="chain" id="PRO_5012689680" evidence="2">
    <location>
        <begin position="24"/>
        <end position="88"/>
    </location>
</feature>
<keyword evidence="1" id="KW-1133">Transmembrane helix</keyword>
<keyword evidence="4" id="KW-1185">Reference proteome</keyword>
<gene>
    <name evidence="3" type="ORF">SAMN05661093_02344</name>
</gene>
<protein>
    <submittedName>
        <fullName evidence="3">Uncharacterized protein</fullName>
    </submittedName>
</protein>
<proteinExistence type="predicted"/>